<dbReference type="PROSITE" id="PS00434">
    <property type="entry name" value="HSF_DOMAIN"/>
    <property type="match status" value="1"/>
</dbReference>
<evidence type="ECO:0000256" key="9">
    <source>
        <dbReference type="RuleBase" id="RU004020"/>
    </source>
</evidence>
<dbReference type="AlphaFoldDB" id="A0A5A7P2H2"/>
<keyword evidence="7" id="KW-0804">Transcription</keyword>
<keyword evidence="4" id="KW-0805">Transcription regulation</keyword>
<feature type="domain" description="HSF-type DNA-binding" evidence="11">
    <location>
        <begin position="62"/>
        <end position="86"/>
    </location>
</feature>
<dbReference type="OrthoDB" id="60033at2759"/>
<comment type="subunit">
    <text evidence="2">Homotrimer.</text>
</comment>
<dbReference type="Pfam" id="PF00447">
    <property type="entry name" value="HSF_DNA-bind"/>
    <property type="match status" value="1"/>
</dbReference>
<dbReference type="PRINTS" id="PR00056">
    <property type="entry name" value="HSFDOMAIN"/>
</dbReference>
<evidence type="ECO:0000256" key="3">
    <source>
        <dbReference type="ARBA" id="ARBA00022553"/>
    </source>
</evidence>
<dbReference type="GO" id="GO:0005634">
    <property type="term" value="C:nucleus"/>
    <property type="evidence" value="ECO:0007669"/>
    <property type="project" value="UniProtKB-SubCell"/>
</dbReference>
<comment type="subcellular location">
    <subcellularLocation>
        <location evidence="1">Nucleus</location>
    </subcellularLocation>
</comment>
<evidence type="ECO:0000313" key="13">
    <source>
        <dbReference type="Proteomes" id="UP000325081"/>
    </source>
</evidence>
<dbReference type="InterPro" id="IPR036390">
    <property type="entry name" value="WH_DNA-bd_sf"/>
</dbReference>
<keyword evidence="3" id="KW-0597">Phosphoprotein</keyword>
<dbReference type="PANTHER" id="PTHR10015:SF304">
    <property type="entry name" value="HEAT STRESS TRANSCRIPTION FACTOR B-4B"/>
    <property type="match status" value="1"/>
</dbReference>
<dbReference type="GO" id="GO:0000978">
    <property type="term" value="F:RNA polymerase II cis-regulatory region sequence-specific DNA binding"/>
    <property type="evidence" value="ECO:0007669"/>
    <property type="project" value="TreeGrafter"/>
</dbReference>
<comment type="similarity">
    <text evidence="9">Belongs to the HSF family.</text>
</comment>
<evidence type="ECO:0000313" key="12">
    <source>
        <dbReference type="EMBL" id="GER27036.1"/>
    </source>
</evidence>
<proteinExistence type="inferred from homology"/>
<dbReference type="GO" id="GO:0006357">
    <property type="term" value="P:regulation of transcription by RNA polymerase II"/>
    <property type="evidence" value="ECO:0007669"/>
    <property type="project" value="TreeGrafter"/>
</dbReference>
<dbReference type="FunFam" id="1.10.10.10:FF:000037">
    <property type="entry name" value="Heat stress transcription factor B-4"/>
    <property type="match status" value="1"/>
</dbReference>
<evidence type="ECO:0000256" key="8">
    <source>
        <dbReference type="ARBA" id="ARBA00023242"/>
    </source>
</evidence>
<keyword evidence="8" id="KW-0539">Nucleus</keyword>
<evidence type="ECO:0000256" key="6">
    <source>
        <dbReference type="ARBA" id="ARBA00023125"/>
    </source>
</evidence>
<evidence type="ECO:0000256" key="1">
    <source>
        <dbReference type="ARBA" id="ARBA00004123"/>
    </source>
</evidence>
<dbReference type="SMART" id="SM00415">
    <property type="entry name" value="HSF"/>
    <property type="match status" value="1"/>
</dbReference>
<dbReference type="GO" id="GO:0003700">
    <property type="term" value="F:DNA-binding transcription factor activity"/>
    <property type="evidence" value="ECO:0007669"/>
    <property type="project" value="InterPro"/>
</dbReference>
<dbReference type="Proteomes" id="UP000325081">
    <property type="component" value="Unassembled WGS sequence"/>
</dbReference>
<dbReference type="EMBL" id="BKCP01001447">
    <property type="protein sequence ID" value="GER27036.1"/>
    <property type="molecule type" value="Genomic_DNA"/>
</dbReference>
<dbReference type="PANTHER" id="PTHR10015">
    <property type="entry name" value="HEAT SHOCK TRANSCRIPTION FACTOR"/>
    <property type="match status" value="1"/>
</dbReference>
<evidence type="ECO:0000256" key="5">
    <source>
        <dbReference type="ARBA" id="ARBA00023016"/>
    </source>
</evidence>
<protein>
    <submittedName>
        <fullName evidence="12">Heat shock transcription factor</fullName>
    </submittedName>
</protein>
<evidence type="ECO:0000256" key="10">
    <source>
        <dbReference type="SAM" id="MobiDB-lite"/>
    </source>
</evidence>
<gene>
    <name evidence="12" type="ORF">STAS_02715</name>
</gene>
<dbReference type="SUPFAM" id="SSF46785">
    <property type="entry name" value="Winged helix' DNA-binding domain"/>
    <property type="match status" value="1"/>
</dbReference>
<evidence type="ECO:0000259" key="11">
    <source>
        <dbReference type="PROSITE" id="PS00434"/>
    </source>
</evidence>
<keyword evidence="13" id="KW-1185">Reference proteome</keyword>
<comment type="caution">
    <text evidence="12">The sequence shown here is derived from an EMBL/GenBank/DDBJ whole genome shotgun (WGS) entry which is preliminary data.</text>
</comment>
<evidence type="ECO:0000256" key="7">
    <source>
        <dbReference type="ARBA" id="ARBA00023163"/>
    </source>
</evidence>
<keyword evidence="6" id="KW-0238">DNA-binding</keyword>
<evidence type="ECO:0000256" key="4">
    <source>
        <dbReference type="ARBA" id="ARBA00023015"/>
    </source>
</evidence>
<dbReference type="InterPro" id="IPR036388">
    <property type="entry name" value="WH-like_DNA-bd_sf"/>
</dbReference>
<feature type="region of interest" description="Disordered" evidence="10">
    <location>
        <begin position="1"/>
        <end position="21"/>
    </location>
</feature>
<evidence type="ECO:0000256" key="2">
    <source>
        <dbReference type="ARBA" id="ARBA00011233"/>
    </source>
</evidence>
<accession>A0A5A7P2H2</accession>
<dbReference type="InterPro" id="IPR000232">
    <property type="entry name" value="HSF_DNA-bd"/>
</dbReference>
<keyword evidence="5 12" id="KW-0346">Stress response</keyword>
<sequence length="231" mass="25995">MALPSVNLRPGSESPAGGSPTPFLTKTYQLVDDREIDDVISWNADGSTFIVWDTAEFAREMLPKYFKHNNFSSFIRQLNTYGFRKVMPDRWEFFNEYFRRGERKLLRDIHRRKIAPPPPPPRVAFPSESGVSPLIGENKRLKMENVQLNNELRHIKSLCSNIYVLMSNFNNHGGGSGRAAEHLDLLPVMRFCKGIAAADRNWAAAAAAADGMDLRLQPPGGDIKSETSDDT</sequence>
<dbReference type="Gene3D" id="1.10.10.10">
    <property type="entry name" value="Winged helix-like DNA-binding domain superfamily/Winged helix DNA-binding domain"/>
    <property type="match status" value="1"/>
</dbReference>
<reference evidence="13" key="1">
    <citation type="journal article" date="2019" name="Curr. Biol.">
        <title>Genome Sequence of Striga asiatica Provides Insight into the Evolution of Plant Parasitism.</title>
        <authorList>
            <person name="Yoshida S."/>
            <person name="Kim S."/>
            <person name="Wafula E.K."/>
            <person name="Tanskanen J."/>
            <person name="Kim Y.M."/>
            <person name="Honaas L."/>
            <person name="Yang Z."/>
            <person name="Spallek T."/>
            <person name="Conn C.E."/>
            <person name="Ichihashi Y."/>
            <person name="Cheong K."/>
            <person name="Cui S."/>
            <person name="Der J.P."/>
            <person name="Gundlach H."/>
            <person name="Jiao Y."/>
            <person name="Hori C."/>
            <person name="Ishida J.K."/>
            <person name="Kasahara H."/>
            <person name="Kiba T."/>
            <person name="Kim M.S."/>
            <person name="Koo N."/>
            <person name="Laohavisit A."/>
            <person name="Lee Y.H."/>
            <person name="Lumba S."/>
            <person name="McCourt P."/>
            <person name="Mortimer J.C."/>
            <person name="Mutuku J.M."/>
            <person name="Nomura T."/>
            <person name="Sasaki-Sekimoto Y."/>
            <person name="Seto Y."/>
            <person name="Wang Y."/>
            <person name="Wakatake T."/>
            <person name="Sakakibara H."/>
            <person name="Demura T."/>
            <person name="Yamaguchi S."/>
            <person name="Yoneyama K."/>
            <person name="Manabe R.I."/>
            <person name="Nelson D.C."/>
            <person name="Schulman A.H."/>
            <person name="Timko M.P."/>
            <person name="dePamphilis C.W."/>
            <person name="Choi D."/>
            <person name="Shirasu K."/>
        </authorList>
    </citation>
    <scope>NUCLEOTIDE SEQUENCE [LARGE SCALE GENOMIC DNA]</scope>
    <source>
        <strain evidence="13">cv. UVA1</strain>
    </source>
</reference>
<name>A0A5A7P2H2_STRAF</name>
<organism evidence="12 13">
    <name type="scientific">Striga asiatica</name>
    <name type="common">Asiatic witchweed</name>
    <name type="synonym">Buchnera asiatica</name>
    <dbReference type="NCBI Taxonomy" id="4170"/>
    <lineage>
        <taxon>Eukaryota</taxon>
        <taxon>Viridiplantae</taxon>
        <taxon>Streptophyta</taxon>
        <taxon>Embryophyta</taxon>
        <taxon>Tracheophyta</taxon>
        <taxon>Spermatophyta</taxon>
        <taxon>Magnoliopsida</taxon>
        <taxon>eudicotyledons</taxon>
        <taxon>Gunneridae</taxon>
        <taxon>Pentapetalae</taxon>
        <taxon>asterids</taxon>
        <taxon>lamiids</taxon>
        <taxon>Lamiales</taxon>
        <taxon>Orobanchaceae</taxon>
        <taxon>Buchnereae</taxon>
        <taxon>Striga</taxon>
    </lineage>
</organism>